<accession>A0A381RGS9</accession>
<dbReference type="GO" id="GO:0005886">
    <property type="term" value="C:plasma membrane"/>
    <property type="evidence" value="ECO:0007669"/>
    <property type="project" value="UniProtKB-SubCell"/>
</dbReference>
<feature type="transmembrane region" description="Helical" evidence="6">
    <location>
        <begin position="20"/>
        <end position="39"/>
    </location>
</feature>
<evidence type="ECO:0008006" key="8">
    <source>
        <dbReference type="Google" id="ProtNLM"/>
    </source>
</evidence>
<feature type="transmembrane region" description="Helical" evidence="6">
    <location>
        <begin position="75"/>
        <end position="94"/>
    </location>
</feature>
<dbReference type="AlphaFoldDB" id="A0A381RGS9"/>
<name>A0A381RGS9_9ZZZZ</name>
<dbReference type="CDD" id="cd06580">
    <property type="entry name" value="TM_PBP1_transp_TpRbsC_like"/>
    <property type="match status" value="1"/>
</dbReference>
<dbReference type="Pfam" id="PF02653">
    <property type="entry name" value="BPD_transp_2"/>
    <property type="match status" value="1"/>
</dbReference>
<feature type="transmembrane region" description="Helical" evidence="6">
    <location>
        <begin position="115"/>
        <end position="138"/>
    </location>
</feature>
<keyword evidence="2" id="KW-1003">Cell membrane</keyword>
<sequence>MVPITLAAIGETIEESAGLFNIGLEGMLLISALTGALGAEYTGSAIGGLLVGLSTGALLGLVFGVINTYWKGDQLITGVGINLLALGFVAFMLVNLGAPGFHTVPRDVQIKLIPLGVGALSPLVLVTVAMAFVVYWLLHRTQLGIRIKAVGENPAAADVAGISVNAVRLGTAIAAGALVGLAGAYLSVDWFGAVTKEVSAGRGFIALATVVFSGLNPLLALLGGFIFGFFDGFATWVATYPKIKEIIPWQFVAMAPYIVTLLVVAGAIGRVRFPKALGTPYLRE</sequence>
<evidence type="ECO:0000256" key="5">
    <source>
        <dbReference type="ARBA" id="ARBA00023136"/>
    </source>
</evidence>
<feature type="transmembrane region" description="Helical" evidence="6">
    <location>
        <begin position="204"/>
        <end position="227"/>
    </location>
</feature>
<comment type="subcellular location">
    <subcellularLocation>
        <location evidence="1">Cell membrane</location>
        <topology evidence="1">Multi-pass membrane protein</topology>
    </subcellularLocation>
</comment>
<evidence type="ECO:0000256" key="1">
    <source>
        <dbReference type="ARBA" id="ARBA00004651"/>
    </source>
</evidence>
<feature type="transmembrane region" description="Helical" evidence="6">
    <location>
        <begin position="46"/>
        <end position="69"/>
    </location>
</feature>
<evidence type="ECO:0000256" key="6">
    <source>
        <dbReference type="SAM" id="Phobius"/>
    </source>
</evidence>
<protein>
    <recommendedName>
        <fullName evidence="8">ABC transporter permease</fullName>
    </recommendedName>
</protein>
<dbReference type="PANTHER" id="PTHR43370">
    <property type="entry name" value="SUGAR ABC TRANSPORTER INTEGRAL MEMBRANE PROTEIN-RELATED"/>
    <property type="match status" value="1"/>
</dbReference>
<evidence type="ECO:0000313" key="7">
    <source>
        <dbReference type="EMBL" id="SUZ90960.1"/>
    </source>
</evidence>
<dbReference type="PANTHER" id="PTHR43370:SF1">
    <property type="entry name" value="GUANOSINE ABC TRANSPORTER PERMEASE PROTEIN NUPQ"/>
    <property type="match status" value="1"/>
</dbReference>
<keyword evidence="4 6" id="KW-1133">Transmembrane helix</keyword>
<proteinExistence type="predicted"/>
<reference evidence="7" key="1">
    <citation type="submission" date="2018-05" db="EMBL/GenBank/DDBJ databases">
        <authorList>
            <person name="Lanie J.A."/>
            <person name="Ng W.-L."/>
            <person name="Kazmierczak K.M."/>
            <person name="Andrzejewski T.M."/>
            <person name="Davidsen T.M."/>
            <person name="Wayne K.J."/>
            <person name="Tettelin H."/>
            <person name="Glass J.I."/>
            <person name="Rusch D."/>
            <person name="Podicherti R."/>
            <person name="Tsui H.-C.T."/>
            <person name="Winkler M.E."/>
        </authorList>
    </citation>
    <scope>NUCLEOTIDE SEQUENCE</scope>
</reference>
<feature type="transmembrane region" description="Helical" evidence="6">
    <location>
        <begin position="247"/>
        <end position="268"/>
    </location>
</feature>
<dbReference type="GO" id="GO:0022857">
    <property type="term" value="F:transmembrane transporter activity"/>
    <property type="evidence" value="ECO:0007669"/>
    <property type="project" value="InterPro"/>
</dbReference>
<evidence type="ECO:0000256" key="2">
    <source>
        <dbReference type="ARBA" id="ARBA00022475"/>
    </source>
</evidence>
<keyword evidence="3 6" id="KW-0812">Transmembrane</keyword>
<feature type="transmembrane region" description="Helical" evidence="6">
    <location>
        <begin position="172"/>
        <end position="192"/>
    </location>
</feature>
<dbReference type="InterPro" id="IPR001851">
    <property type="entry name" value="ABC_transp_permease"/>
</dbReference>
<evidence type="ECO:0000256" key="3">
    <source>
        <dbReference type="ARBA" id="ARBA00022692"/>
    </source>
</evidence>
<gene>
    <name evidence="7" type="ORF">METZ01_LOCUS43814</name>
</gene>
<organism evidence="7">
    <name type="scientific">marine metagenome</name>
    <dbReference type="NCBI Taxonomy" id="408172"/>
    <lineage>
        <taxon>unclassified sequences</taxon>
        <taxon>metagenomes</taxon>
        <taxon>ecological metagenomes</taxon>
    </lineage>
</organism>
<dbReference type="EMBL" id="UINC01001937">
    <property type="protein sequence ID" value="SUZ90960.1"/>
    <property type="molecule type" value="Genomic_DNA"/>
</dbReference>
<evidence type="ECO:0000256" key="4">
    <source>
        <dbReference type="ARBA" id="ARBA00022989"/>
    </source>
</evidence>
<keyword evidence="5 6" id="KW-0472">Membrane</keyword>